<protein>
    <submittedName>
        <fullName evidence="5">Transcriptional regulator</fullName>
    </submittedName>
</protein>
<dbReference type="InterPro" id="IPR005650">
    <property type="entry name" value="BlaI_family"/>
</dbReference>
<evidence type="ECO:0000256" key="1">
    <source>
        <dbReference type="ARBA" id="ARBA00011046"/>
    </source>
</evidence>
<dbReference type="InterPro" id="IPR036390">
    <property type="entry name" value="WH_DNA-bd_sf"/>
</dbReference>
<comment type="similarity">
    <text evidence="1">Belongs to the BlaI transcriptional regulatory family.</text>
</comment>
<evidence type="ECO:0000256" key="4">
    <source>
        <dbReference type="ARBA" id="ARBA00023163"/>
    </source>
</evidence>
<dbReference type="SUPFAM" id="SSF46785">
    <property type="entry name" value="Winged helix' DNA-binding domain"/>
    <property type="match status" value="1"/>
</dbReference>
<keyword evidence="2" id="KW-0805">Transcription regulation</keyword>
<organism evidence="5 6">
    <name type="scientific">Cellulomonas iranensis</name>
    <dbReference type="NCBI Taxonomy" id="76862"/>
    <lineage>
        <taxon>Bacteria</taxon>
        <taxon>Bacillati</taxon>
        <taxon>Actinomycetota</taxon>
        <taxon>Actinomycetes</taxon>
        <taxon>Micrococcales</taxon>
        <taxon>Cellulomonadaceae</taxon>
        <taxon>Cellulomonas</taxon>
    </lineage>
</organism>
<accession>A0ABU0GJR9</accession>
<keyword evidence="3" id="KW-0238">DNA-binding</keyword>
<evidence type="ECO:0000313" key="5">
    <source>
        <dbReference type="EMBL" id="MDQ0425592.1"/>
    </source>
</evidence>
<keyword evidence="6" id="KW-1185">Reference proteome</keyword>
<dbReference type="Pfam" id="PF03965">
    <property type="entry name" value="Penicillinase_R"/>
    <property type="match status" value="1"/>
</dbReference>
<keyword evidence="4" id="KW-0804">Transcription</keyword>
<dbReference type="PIRSF" id="PIRSF019455">
    <property type="entry name" value="CopR_AtkY"/>
    <property type="match status" value="1"/>
</dbReference>
<dbReference type="InterPro" id="IPR036388">
    <property type="entry name" value="WH-like_DNA-bd_sf"/>
</dbReference>
<reference evidence="5 6" key="1">
    <citation type="submission" date="2023-07" db="EMBL/GenBank/DDBJ databases">
        <title>Sequencing the genomes of 1000 actinobacteria strains.</title>
        <authorList>
            <person name="Klenk H.-P."/>
        </authorList>
    </citation>
    <scope>NUCLEOTIDE SEQUENCE [LARGE SCALE GENOMIC DNA]</scope>
    <source>
        <strain evidence="5 6">DSM 14785</strain>
    </source>
</reference>
<sequence length="127" mass="14503">MRRLPDAELDVMDVLWSATGPLTTRAVVESVPAERGWKIQTVATLLGRLQAKGFVRSTRTGRDLHYVAEVGRDEYLAFETGRFMERFHRGSLRSLLASFAADRPVDDAERRELEAWLDARERSTDRP</sequence>
<proteinExistence type="inferred from homology"/>
<comment type="caution">
    <text evidence="5">The sequence shown here is derived from an EMBL/GenBank/DDBJ whole genome shotgun (WGS) entry which is preliminary data.</text>
</comment>
<dbReference type="Proteomes" id="UP001240250">
    <property type="component" value="Unassembled WGS sequence"/>
</dbReference>
<dbReference type="EMBL" id="JAUSVM010000001">
    <property type="protein sequence ID" value="MDQ0425592.1"/>
    <property type="molecule type" value="Genomic_DNA"/>
</dbReference>
<dbReference type="Gene3D" id="1.10.4040.10">
    <property type="entry name" value="Penicillinase repressor domain"/>
    <property type="match status" value="1"/>
</dbReference>
<evidence type="ECO:0000256" key="2">
    <source>
        <dbReference type="ARBA" id="ARBA00023015"/>
    </source>
</evidence>
<evidence type="ECO:0000256" key="3">
    <source>
        <dbReference type="ARBA" id="ARBA00023125"/>
    </source>
</evidence>
<name>A0ABU0GJR9_9CELL</name>
<dbReference type="RefSeq" id="WP_070320391.1">
    <property type="nucleotide sequence ID" value="NZ_JAUSVM010000001.1"/>
</dbReference>
<gene>
    <name evidence="5" type="ORF">JO380_001973</name>
</gene>
<dbReference type="Gene3D" id="1.10.10.10">
    <property type="entry name" value="Winged helix-like DNA-binding domain superfamily/Winged helix DNA-binding domain"/>
    <property type="match status" value="1"/>
</dbReference>
<evidence type="ECO:0000313" key="6">
    <source>
        <dbReference type="Proteomes" id="UP001240250"/>
    </source>
</evidence>